<dbReference type="AlphaFoldDB" id="A0A5J6WZ61"/>
<evidence type="ECO:0000313" key="2">
    <source>
        <dbReference type="Proteomes" id="UP000594034"/>
    </source>
</evidence>
<name>A0A5J6WZ61_9GAMM</name>
<reference evidence="1 2" key="1">
    <citation type="submission" date="2019-05" db="EMBL/GenBank/DDBJ databases">
        <title>OXA-830, a novel chromosomally encoded expanded-spectrum class D beta-lactamase in Aeromonas simiae.</title>
        <authorList>
            <person name="Zhou W."/>
            <person name="Chen Q."/>
        </authorList>
    </citation>
    <scope>NUCLEOTIDE SEQUENCE [LARGE SCALE GENOMIC DNA]</scope>
    <source>
        <strain evidence="1 2">A6</strain>
    </source>
</reference>
<keyword evidence="2" id="KW-1185">Reference proteome</keyword>
<proteinExistence type="predicted"/>
<protein>
    <submittedName>
        <fullName evidence="1">DUF1289 domain-containing protein</fullName>
    </submittedName>
</protein>
<dbReference type="EMBL" id="CP040449">
    <property type="protein sequence ID" value="QFI54625.1"/>
    <property type="molecule type" value="Genomic_DNA"/>
</dbReference>
<dbReference type="RefSeq" id="WP_193004064.1">
    <property type="nucleotide sequence ID" value="NZ_CP040449.1"/>
</dbReference>
<evidence type="ECO:0000313" key="1">
    <source>
        <dbReference type="EMBL" id="QFI54625.1"/>
    </source>
</evidence>
<sequence>MPSPCTGACRAVGGLCVSCGRTLAEIGRWSAMDEAEQGRVMDELAGRRATQCCERCGEPLYCAVTAGEGIAACWCSQTRPLPFEATASGCLCRRCHGEDQQRWEGMAEVPPI</sequence>
<gene>
    <name evidence="1" type="ORF">FE240_07890</name>
</gene>
<organism evidence="1 2">
    <name type="scientific">Aeromonas simiae</name>
    <dbReference type="NCBI Taxonomy" id="218936"/>
    <lineage>
        <taxon>Bacteria</taxon>
        <taxon>Pseudomonadati</taxon>
        <taxon>Pseudomonadota</taxon>
        <taxon>Gammaproteobacteria</taxon>
        <taxon>Aeromonadales</taxon>
        <taxon>Aeromonadaceae</taxon>
        <taxon>Aeromonas</taxon>
    </lineage>
</organism>
<dbReference type="Pfam" id="PF06945">
    <property type="entry name" value="DUF1289"/>
    <property type="match status" value="1"/>
</dbReference>
<dbReference type="KEGG" id="asim:FE240_07890"/>
<dbReference type="InterPro" id="IPR010710">
    <property type="entry name" value="DUF1289"/>
</dbReference>
<accession>A0A5J6WZ61</accession>
<dbReference type="Proteomes" id="UP000594034">
    <property type="component" value="Chromosome"/>
</dbReference>